<dbReference type="PANTHER" id="PTHR22911">
    <property type="entry name" value="ACYL-MALONYL CONDENSING ENZYME-RELATED"/>
    <property type="match status" value="1"/>
</dbReference>
<feature type="transmembrane region" description="Helical" evidence="2">
    <location>
        <begin position="180"/>
        <end position="199"/>
    </location>
</feature>
<comment type="caution">
    <text evidence="4">The sequence shown here is derived from an EMBL/GenBank/DDBJ whole genome shotgun (WGS) entry which is preliminary data.</text>
</comment>
<name>A0A2A7MHU5_9CLOT</name>
<dbReference type="AlphaFoldDB" id="A0A2A7MHU5"/>
<dbReference type="SUPFAM" id="SSF103481">
    <property type="entry name" value="Multidrug resistance efflux transporter EmrE"/>
    <property type="match status" value="2"/>
</dbReference>
<accession>A0A2A7MHU5</accession>
<dbReference type="Proteomes" id="UP000220840">
    <property type="component" value="Unassembled WGS sequence"/>
</dbReference>
<feature type="transmembrane region" description="Helical" evidence="2">
    <location>
        <begin position="125"/>
        <end position="141"/>
    </location>
</feature>
<dbReference type="GO" id="GO:0016020">
    <property type="term" value="C:membrane"/>
    <property type="evidence" value="ECO:0007669"/>
    <property type="project" value="InterPro"/>
</dbReference>
<sequence>MDNYKGILYAILSSLAYAIMPIFAKVAYDSGSNSTSALIFRFLIAGVVLLIYLKIKKINLKISFKQFFILFIMGALGYTITTETLFLSYNYLDVGLATTLHYIYPAIVCLLSFVFFKEKVGYKKIISLILSILGVYCLIAFEDKSLNTVGIILALFSGLCYGINVVTLSLKELKDIDHTVLTMYVCFGATLGLIIYGASTNSIILKFNFEIIYSYLGLSIISTIFSMILLLKAIELIGSTSASILGTFEAIMSIFLGVIFLDEKLNFALILGSTLIVISTIILAKDKNNTKHNSTIINKFNITGKKNSSTLPI</sequence>
<organism evidence="4 5">
    <name type="scientific">Clostridium neonatale</name>
    <dbReference type="NCBI Taxonomy" id="137838"/>
    <lineage>
        <taxon>Bacteria</taxon>
        <taxon>Bacillati</taxon>
        <taxon>Bacillota</taxon>
        <taxon>Clostridia</taxon>
        <taxon>Eubacteriales</taxon>
        <taxon>Clostridiaceae</taxon>
        <taxon>Clostridium</taxon>
    </lineage>
</organism>
<dbReference type="RefSeq" id="WP_083498771.1">
    <property type="nucleotide sequence ID" value="NZ_LN890328.1"/>
</dbReference>
<feature type="domain" description="EamA" evidence="3">
    <location>
        <begin position="149"/>
        <end position="283"/>
    </location>
</feature>
<evidence type="ECO:0000259" key="3">
    <source>
        <dbReference type="Pfam" id="PF00892"/>
    </source>
</evidence>
<dbReference type="InterPro" id="IPR000620">
    <property type="entry name" value="EamA_dom"/>
</dbReference>
<protein>
    <submittedName>
        <fullName evidence="4">EamA/RhaT family transporter</fullName>
    </submittedName>
</protein>
<feature type="transmembrane region" description="Helical" evidence="2">
    <location>
        <begin position="147"/>
        <end position="168"/>
    </location>
</feature>
<feature type="transmembrane region" description="Helical" evidence="2">
    <location>
        <begin position="267"/>
        <end position="284"/>
    </location>
</feature>
<keyword evidence="5" id="KW-1185">Reference proteome</keyword>
<evidence type="ECO:0000313" key="4">
    <source>
        <dbReference type="EMBL" id="PEG30891.1"/>
    </source>
</evidence>
<dbReference type="Pfam" id="PF00892">
    <property type="entry name" value="EamA"/>
    <property type="match status" value="2"/>
</dbReference>
<dbReference type="EMBL" id="PDCJ01000001">
    <property type="protein sequence ID" value="PEG30891.1"/>
    <property type="molecule type" value="Genomic_DNA"/>
</dbReference>
<dbReference type="OrthoDB" id="9808556at2"/>
<feature type="transmembrane region" description="Helical" evidence="2">
    <location>
        <begin position="7"/>
        <end position="28"/>
    </location>
</feature>
<evidence type="ECO:0000313" key="5">
    <source>
        <dbReference type="Proteomes" id="UP000220840"/>
    </source>
</evidence>
<feature type="transmembrane region" description="Helical" evidence="2">
    <location>
        <begin position="34"/>
        <end position="55"/>
    </location>
</feature>
<keyword evidence="2" id="KW-0812">Transmembrane</keyword>
<feature type="transmembrane region" description="Helical" evidence="2">
    <location>
        <begin position="99"/>
        <end position="116"/>
    </location>
</feature>
<feature type="transmembrane region" description="Helical" evidence="2">
    <location>
        <begin position="67"/>
        <end position="87"/>
    </location>
</feature>
<feature type="transmembrane region" description="Helical" evidence="2">
    <location>
        <begin position="243"/>
        <end position="261"/>
    </location>
</feature>
<proteinExistence type="inferred from homology"/>
<dbReference type="PANTHER" id="PTHR22911:SF137">
    <property type="entry name" value="SOLUTE CARRIER FAMILY 35 MEMBER G2-RELATED"/>
    <property type="match status" value="1"/>
</dbReference>
<comment type="similarity">
    <text evidence="1">Belongs to the EamA transporter family.</text>
</comment>
<evidence type="ECO:0000256" key="1">
    <source>
        <dbReference type="ARBA" id="ARBA00007362"/>
    </source>
</evidence>
<evidence type="ECO:0000256" key="2">
    <source>
        <dbReference type="SAM" id="Phobius"/>
    </source>
</evidence>
<keyword evidence="2" id="KW-1133">Transmembrane helix</keyword>
<feature type="transmembrane region" description="Helical" evidence="2">
    <location>
        <begin position="211"/>
        <end position="231"/>
    </location>
</feature>
<feature type="domain" description="EamA" evidence="3">
    <location>
        <begin position="5"/>
        <end position="139"/>
    </location>
</feature>
<dbReference type="InterPro" id="IPR037185">
    <property type="entry name" value="EmrE-like"/>
</dbReference>
<dbReference type="STRING" id="137838.GCA_001458595_02261"/>
<keyword evidence="2" id="KW-0472">Membrane</keyword>
<gene>
    <name evidence="4" type="ORF">CQ394_03985</name>
</gene>
<reference evidence="4 5" key="1">
    <citation type="submission" date="2017-10" db="EMBL/GenBank/DDBJ databases">
        <title>Effective Description of Clostridium neonatale sp. nov. linked to necrotizing enterocolitis in neonates and a clarification of species assignable to the genus Clostridium (Prazmowski 1880) emend. Lawson and Rainey 2016.</title>
        <authorList>
            <person name="Bernard K."/>
            <person name="Burdz T."/>
            <person name="Wiebe D."/>
            <person name="Balcewich B."/>
            <person name="Alfa M."/>
            <person name="Bernier A.-M."/>
        </authorList>
    </citation>
    <scope>NUCLEOTIDE SEQUENCE [LARGE SCALE GENOMIC DNA]</scope>
    <source>
        <strain evidence="4 5">LCDC99A005</strain>
    </source>
</reference>
<dbReference type="Gene3D" id="1.10.3730.20">
    <property type="match status" value="1"/>
</dbReference>